<name>A0A2C9KLN5_BIOGL</name>
<dbReference type="VEuPathDB" id="VectorBase:BGLAX_042133"/>
<dbReference type="EnsemblMetazoa" id="BGLB021085-RA">
    <property type="protein sequence ID" value="BGLB021085-PA"/>
    <property type="gene ID" value="BGLB021085"/>
</dbReference>
<evidence type="ECO:0000313" key="4">
    <source>
        <dbReference type="Proteomes" id="UP000076420"/>
    </source>
</evidence>
<dbReference type="Gene3D" id="2.60.40.1930">
    <property type="match status" value="1"/>
</dbReference>
<keyword evidence="2" id="KW-0882">Thioester bond</keyword>
<dbReference type="VEuPathDB" id="VectorBase:BGLB021085"/>
<evidence type="ECO:0000256" key="2">
    <source>
        <dbReference type="ARBA" id="ARBA00022966"/>
    </source>
</evidence>
<sequence length="333" mass="37208">MSWTSTSALCLLCAYSTLWITCYGSFMVLTPKSVYPGIPLGVSVTAHKVVTAPVSVALSLETVQHEKSIGNAETILLPGETKLLTIQVPLLNYTSPFLQLKVSATGGFRDSQTKMISINQNTSLILVQTDKAIYKPGQKVRIRVVNVDRYLKPVFNPLTVIIENAKNDKLEEYKDVNSKNGNYTYGKGVQGQCELTVHYTASSQEIYHKELNSDGVAVFDHLDWKKLSRNVDNITVQAAVTDETGRKEQGETTLAVYADPKRVRILDTSTTILRHGLPAHIYVRLISPMFSYIVKQIHFYSTSIQVTPSWGVDADLEYCSNNFPRNFTVDVYR</sequence>
<dbReference type="Proteomes" id="UP000076420">
    <property type="component" value="Unassembled WGS sequence"/>
</dbReference>
<gene>
    <name evidence="3" type="primary">106077955</name>
</gene>
<keyword evidence="1" id="KW-0732">Signal</keyword>
<protein>
    <recommendedName>
        <fullName evidence="5">Macroglobulin domain-containing protein</fullName>
    </recommendedName>
</protein>
<dbReference type="PANTHER" id="PTHR11412:SF136">
    <property type="entry name" value="CD109 ANTIGEN"/>
    <property type="match status" value="1"/>
</dbReference>
<dbReference type="PANTHER" id="PTHR11412">
    <property type="entry name" value="MACROGLOBULIN / COMPLEMENT"/>
    <property type="match status" value="1"/>
</dbReference>
<dbReference type="AlphaFoldDB" id="A0A2C9KLN5"/>
<evidence type="ECO:0000313" key="3">
    <source>
        <dbReference type="EnsemblMetazoa" id="BGLB021085-PA"/>
    </source>
</evidence>
<dbReference type="InterPro" id="IPR050473">
    <property type="entry name" value="A2M/Complement_sys"/>
</dbReference>
<organism evidence="3 4">
    <name type="scientific">Biomphalaria glabrata</name>
    <name type="common">Bloodfluke planorb</name>
    <name type="synonym">Freshwater snail</name>
    <dbReference type="NCBI Taxonomy" id="6526"/>
    <lineage>
        <taxon>Eukaryota</taxon>
        <taxon>Metazoa</taxon>
        <taxon>Spiralia</taxon>
        <taxon>Lophotrochozoa</taxon>
        <taxon>Mollusca</taxon>
        <taxon>Gastropoda</taxon>
        <taxon>Heterobranchia</taxon>
        <taxon>Euthyneura</taxon>
        <taxon>Panpulmonata</taxon>
        <taxon>Hygrophila</taxon>
        <taxon>Lymnaeoidea</taxon>
        <taxon>Planorbidae</taxon>
        <taxon>Biomphalaria</taxon>
    </lineage>
</organism>
<dbReference type="STRING" id="6526.A0A2C9KLN5"/>
<accession>A0A2C9KLN5</accession>
<proteinExistence type="predicted"/>
<evidence type="ECO:0000256" key="1">
    <source>
        <dbReference type="ARBA" id="ARBA00022729"/>
    </source>
</evidence>
<dbReference type="KEGG" id="bgt:106077955"/>
<evidence type="ECO:0008006" key="5">
    <source>
        <dbReference type="Google" id="ProtNLM"/>
    </source>
</evidence>
<reference evidence="3" key="1">
    <citation type="submission" date="2020-05" db="UniProtKB">
        <authorList>
            <consortium name="EnsemblMetazoa"/>
        </authorList>
    </citation>
    <scope>IDENTIFICATION</scope>
    <source>
        <strain evidence="3">BB02</strain>
    </source>
</reference>